<dbReference type="PRINTS" id="PR00669">
    <property type="entry name" value="INHIBINA"/>
</dbReference>
<dbReference type="Gene3D" id="2.60.120.970">
    <property type="match status" value="1"/>
</dbReference>
<reference evidence="15" key="2">
    <citation type="submission" date="2025-09" db="UniProtKB">
        <authorList>
            <consortium name="Ensembl"/>
        </authorList>
    </citation>
    <scope>IDENTIFICATION</scope>
</reference>
<keyword evidence="10" id="KW-1015">Disulfide bond</keyword>
<evidence type="ECO:0000256" key="4">
    <source>
        <dbReference type="ARBA" id="ARBA00022514"/>
    </source>
</evidence>
<evidence type="ECO:0000256" key="1">
    <source>
        <dbReference type="ARBA" id="ARBA00004613"/>
    </source>
</evidence>
<evidence type="ECO:0000256" key="5">
    <source>
        <dbReference type="ARBA" id="ARBA00022525"/>
    </source>
</evidence>
<accession>A0A8C3F7A3</accession>
<dbReference type="CDD" id="cd19398">
    <property type="entry name" value="TGF_beta_BMP8"/>
    <property type="match status" value="1"/>
</dbReference>
<dbReference type="Pfam" id="PF00019">
    <property type="entry name" value="TGF_beta"/>
    <property type="match status" value="1"/>
</dbReference>
<evidence type="ECO:0000259" key="14">
    <source>
        <dbReference type="PROSITE" id="PS51362"/>
    </source>
</evidence>
<feature type="chain" id="PRO_5034638942" description="TGF-beta family profile domain-containing protein" evidence="13">
    <location>
        <begin position="22"/>
        <end position="428"/>
    </location>
</feature>
<dbReference type="GO" id="GO:0005125">
    <property type="term" value="F:cytokine activity"/>
    <property type="evidence" value="ECO:0007669"/>
    <property type="project" value="UniProtKB-KW"/>
</dbReference>
<comment type="subcellular location">
    <subcellularLocation>
        <location evidence="1">Secreted</location>
    </subcellularLocation>
</comment>
<keyword evidence="7" id="KW-0221">Differentiation</keyword>
<dbReference type="PROSITE" id="PS51362">
    <property type="entry name" value="TGF_BETA_2"/>
    <property type="match status" value="1"/>
</dbReference>
<gene>
    <name evidence="15" type="primary">LOC101949415</name>
</gene>
<dbReference type="SUPFAM" id="SSF57501">
    <property type="entry name" value="Cystine-knot cytokines"/>
    <property type="match status" value="1"/>
</dbReference>
<dbReference type="Proteomes" id="UP000694380">
    <property type="component" value="Unplaced"/>
</dbReference>
<dbReference type="Gene3D" id="2.10.90.10">
    <property type="entry name" value="Cystine-knot cytokines"/>
    <property type="match status" value="1"/>
</dbReference>
<dbReference type="Pfam" id="PF00688">
    <property type="entry name" value="TGFb_propeptide"/>
    <property type="match status" value="1"/>
</dbReference>
<dbReference type="GO" id="GO:0005615">
    <property type="term" value="C:extracellular space"/>
    <property type="evidence" value="ECO:0007669"/>
    <property type="project" value="UniProtKB-KW"/>
</dbReference>
<evidence type="ECO:0000256" key="10">
    <source>
        <dbReference type="ARBA" id="ARBA00023157"/>
    </source>
</evidence>
<keyword evidence="6 13" id="KW-0732">Signal</keyword>
<dbReference type="AlphaFoldDB" id="A0A8C3F7A3"/>
<evidence type="ECO:0000256" key="8">
    <source>
        <dbReference type="ARBA" id="ARBA00022855"/>
    </source>
</evidence>
<dbReference type="GO" id="GO:0030154">
    <property type="term" value="P:cell differentiation"/>
    <property type="evidence" value="ECO:0007669"/>
    <property type="project" value="UniProtKB-KW"/>
</dbReference>
<evidence type="ECO:0000256" key="6">
    <source>
        <dbReference type="ARBA" id="ARBA00022729"/>
    </source>
</evidence>
<organism evidence="15 16">
    <name type="scientific">Chrysemys picta bellii</name>
    <name type="common">Western painted turtle</name>
    <name type="synonym">Emys bellii</name>
    <dbReference type="NCBI Taxonomy" id="8478"/>
    <lineage>
        <taxon>Eukaryota</taxon>
        <taxon>Metazoa</taxon>
        <taxon>Chordata</taxon>
        <taxon>Craniata</taxon>
        <taxon>Vertebrata</taxon>
        <taxon>Euteleostomi</taxon>
        <taxon>Archelosauria</taxon>
        <taxon>Testudinata</taxon>
        <taxon>Testudines</taxon>
        <taxon>Cryptodira</taxon>
        <taxon>Durocryptodira</taxon>
        <taxon>Testudinoidea</taxon>
        <taxon>Emydidae</taxon>
        <taxon>Chrysemys</taxon>
    </lineage>
</organism>
<dbReference type="GO" id="GO:0001503">
    <property type="term" value="P:ossification"/>
    <property type="evidence" value="ECO:0007669"/>
    <property type="project" value="UniProtKB-KW"/>
</dbReference>
<evidence type="ECO:0000256" key="13">
    <source>
        <dbReference type="SAM" id="SignalP"/>
    </source>
</evidence>
<keyword evidence="11" id="KW-0325">Glycoprotein</keyword>
<dbReference type="FunFam" id="2.10.90.10:FF:000020">
    <property type="entry name" value="bone morphogenetic protein 8B"/>
    <property type="match status" value="1"/>
</dbReference>
<dbReference type="InterPro" id="IPR029034">
    <property type="entry name" value="Cystine-knot_cytokine"/>
</dbReference>
<protein>
    <recommendedName>
        <fullName evidence="14">TGF-beta family profile domain-containing protein</fullName>
    </recommendedName>
</protein>
<dbReference type="InterPro" id="IPR001839">
    <property type="entry name" value="TGF-b_C"/>
</dbReference>
<evidence type="ECO:0000256" key="12">
    <source>
        <dbReference type="RuleBase" id="RU000354"/>
    </source>
</evidence>
<evidence type="ECO:0000313" key="15">
    <source>
        <dbReference type="Ensembl" id="ENSCPBP00000002004.1"/>
    </source>
</evidence>
<evidence type="ECO:0000256" key="3">
    <source>
        <dbReference type="ARBA" id="ARBA00022473"/>
    </source>
</evidence>
<evidence type="ECO:0000256" key="11">
    <source>
        <dbReference type="ARBA" id="ARBA00023180"/>
    </source>
</evidence>
<dbReference type="FunFam" id="2.60.120.970:FF:000017">
    <property type="entry name" value="Bone morphogenetic protein 8a"/>
    <property type="match status" value="1"/>
</dbReference>
<keyword evidence="3" id="KW-0217">Developmental protein</keyword>
<dbReference type="InterPro" id="IPR001111">
    <property type="entry name" value="TGF-b_propeptide"/>
</dbReference>
<proteinExistence type="inferred from homology"/>
<name>A0A8C3F7A3_CHRPI</name>
<dbReference type="InterPro" id="IPR017948">
    <property type="entry name" value="TGFb_CS"/>
</dbReference>
<dbReference type="GO" id="GO:0008083">
    <property type="term" value="F:growth factor activity"/>
    <property type="evidence" value="ECO:0007669"/>
    <property type="project" value="UniProtKB-KW"/>
</dbReference>
<keyword evidence="9 12" id="KW-0339">Growth factor</keyword>
<feature type="signal peptide" evidence="13">
    <location>
        <begin position="1"/>
        <end position="21"/>
    </location>
</feature>
<reference evidence="15" key="1">
    <citation type="submission" date="2025-08" db="UniProtKB">
        <authorList>
            <consortium name="Ensembl"/>
        </authorList>
    </citation>
    <scope>IDENTIFICATION</scope>
</reference>
<keyword evidence="16" id="KW-1185">Reference proteome</keyword>
<evidence type="ECO:0000313" key="16">
    <source>
        <dbReference type="Proteomes" id="UP000694380"/>
    </source>
</evidence>
<keyword evidence="5" id="KW-0964">Secreted</keyword>
<evidence type="ECO:0000256" key="2">
    <source>
        <dbReference type="ARBA" id="ARBA00006656"/>
    </source>
</evidence>
<sequence>MRLLCGALLWLLGLLCDLGNSSFLRSHLHASSFLHRRLSGREKREMQREILSILGLPGRPRPKASAGGKLPSSAPLFMLDLYHAMAREEEDEEEDQVGWGRGVSRPVLTSLSIQTPPLGRVISRADTVMSFVNMVEHDRDIFYQKPYWKEFRFDLTQIPTGESVTAAEFRMYKLRSFTRDVNKTLHISIYEIMKEYSNRESDLFLLDLQELQAGAEGWLVFDVTAASNHWLVNRKHNLGLRLYVETDDGQSIDPGSAGLLGRRGPRSKQPFMVTFFRASQNPVRVTRAVKQLKKRQPKKTNDLPHPNKLPGIFGKNDIHVSEGRQVCRRHELYVSFQDLGWLDWVIAPQGYSAFYCEGECAFPLDSCMNATNHAILQSLVHLMKPEAVPKACCAPTKLSATSVLYYDSNNNVILKKHRNMVVKSCGCH</sequence>
<evidence type="ECO:0000256" key="9">
    <source>
        <dbReference type="ARBA" id="ARBA00023030"/>
    </source>
</evidence>
<comment type="similarity">
    <text evidence="2 12">Belongs to the TGF-beta family.</text>
</comment>
<dbReference type="PANTHER" id="PTHR11848">
    <property type="entry name" value="TGF-BETA FAMILY"/>
    <property type="match status" value="1"/>
</dbReference>
<keyword evidence="8" id="KW-0892">Osteogenesis</keyword>
<dbReference type="Ensembl" id="ENSCPBT00000002457.1">
    <property type="protein sequence ID" value="ENSCPBP00000002004.1"/>
    <property type="gene ID" value="ENSCPBG00000001438.1"/>
</dbReference>
<evidence type="ECO:0000256" key="7">
    <source>
        <dbReference type="ARBA" id="ARBA00022782"/>
    </source>
</evidence>
<dbReference type="PANTHER" id="PTHR11848:SF119">
    <property type="entry name" value="TGF-BETA FAMILY PROFILE DOMAIN-CONTAINING PROTEIN"/>
    <property type="match status" value="1"/>
</dbReference>
<keyword evidence="4" id="KW-0202">Cytokine</keyword>
<dbReference type="GeneTree" id="ENSGT00940000155272"/>
<dbReference type="PROSITE" id="PS00250">
    <property type="entry name" value="TGF_BETA_1"/>
    <property type="match status" value="1"/>
</dbReference>
<dbReference type="SMART" id="SM00204">
    <property type="entry name" value="TGFB"/>
    <property type="match status" value="1"/>
</dbReference>
<dbReference type="InterPro" id="IPR015615">
    <property type="entry name" value="TGF-beta-rel"/>
</dbReference>
<feature type="domain" description="TGF-beta family profile" evidence="14">
    <location>
        <begin position="292"/>
        <end position="428"/>
    </location>
</feature>